<name>A0AC60PS54_IXOPE</name>
<comment type="caution">
    <text evidence="1">The sequence shown here is derived from an EMBL/GenBank/DDBJ whole genome shotgun (WGS) entry which is preliminary data.</text>
</comment>
<dbReference type="EMBL" id="JABSTQ010010036">
    <property type="protein sequence ID" value="KAG0423949.1"/>
    <property type="molecule type" value="Genomic_DNA"/>
</dbReference>
<proteinExistence type="predicted"/>
<gene>
    <name evidence="1" type="ORF">HPB47_000309</name>
</gene>
<organism evidence="1 2">
    <name type="scientific">Ixodes persulcatus</name>
    <name type="common">Taiga tick</name>
    <dbReference type="NCBI Taxonomy" id="34615"/>
    <lineage>
        <taxon>Eukaryota</taxon>
        <taxon>Metazoa</taxon>
        <taxon>Ecdysozoa</taxon>
        <taxon>Arthropoda</taxon>
        <taxon>Chelicerata</taxon>
        <taxon>Arachnida</taxon>
        <taxon>Acari</taxon>
        <taxon>Parasitiformes</taxon>
        <taxon>Ixodida</taxon>
        <taxon>Ixodoidea</taxon>
        <taxon>Ixodidae</taxon>
        <taxon>Ixodinae</taxon>
        <taxon>Ixodes</taxon>
    </lineage>
</organism>
<dbReference type="Proteomes" id="UP000805193">
    <property type="component" value="Unassembled WGS sequence"/>
</dbReference>
<protein>
    <submittedName>
        <fullName evidence="1">Uncharacterized protein</fullName>
    </submittedName>
</protein>
<accession>A0AC60PS54</accession>
<evidence type="ECO:0000313" key="2">
    <source>
        <dbReference type="Proteomes" id="UP000805193"/>
    </source>
</evidence>
<keyword evidence="2" id="KW-1185">Reference proteome</keyword>
<sequence>MSLEEQQGRAPLVRSHYSMDSGHESSYGSVRTVDSEAAREAWARHPYYSSQEEARRDAQPTSSAHRVEAKGSRSSKTHKKHRKSSKQGSTGSKGAARAAAVGDGASAIPDKTTLKHQIDQNRDAMMMKQKQLLKKQQEYARYRAFSAAGPPSYAAMVVVCIWITLVAGFSILAFGWLFSVFVQATPFFYVSLGTGSSLVLLGAFLTIFRSKPASSAFGF</sequence>
<evidence type="ECO:0000313" key="1">
    <source>
        <dbReference type="EMBL" id="KAG0423949.1"/>
    </source>
</evidence>
<reference evidence="1 2" key="1">
    <citation type="journal article" date="2020" name="Cell">
        <title>Large-Scale Comparative Analyses of Tick Genomes Elucidate Their Genetic Diversity and Vector Capacities.</title>
        <authorList>
            <consortium name="Tick Genome and Microbiome Consortium (TIGMIC)"/>
            <person name="Jia N."/>
            <person name="Wang J."/>
            <person name="Shi W."/>
            <person name="Du L."/>
            <person name="Sun Y."/>
            <person name="Zhan W."/>
            <person name="Jiang J.F."/>
            <person name="Wang Q."/>
            <person name="Zhang B."/>
            <person name="Ji P."/>
            <person name="Bell-Sakyi L."/>
            <person name="Cui X.M."/>
            <person name="Yuan T.T."/>
            <person name="Jiang B.G."/>
            <person name="Yang W.F."/>
            <person name="Lam T.T."/>
            <person name="Chang Q.C."/>
            <person name="Ding S.J."/>
            <person name="Wang X.J."/>
            <person name="Zhu J.G."/>
            <person name="Ruan X.D."/>
            <person name="Zhao L."/>
            <person name="Wei J.T."/>
            <person name="Ye R.Z."/>
            <person name="Que T.C."/>
            <person name="Du C.H."/>
            <person name="Zhou Y.H."/>
            <person name="Cheng J.X."/>
            <person name="Dai P.F."/>
            <person name="Guo W.B."/>
            <person name="Han X.H."/>
            <person name="Huang E.J."/>
            <person name="Li L.F."/>
            <person name="Wei W."/>
            <person name="Gao Y.C."/>
            <person name="Liu J.Z."/>
            <person name="Shao H.Z."/>
            <person name="Wang X."/>
            <person name="Wang C.C."/>
            <person name="Yang T.C."/>
            <person name="Huo Q.B."/>
            <person name="Li W."/>
            <person name="Chen H.Y."/>
            <person name="Chen S.E."/>
            <person name="Zhou L.G."/>
            <person name="Ni X.B."/>
            <person name="Tian J.H."/>
            <person name="Sheng Y."/>
            <person name="Liu T."/>
            <person name="Pan Y.S."/>
            <person name="Xia L.Y."/>
            <person name="Li J."/>
            <person name="Zhao F."/>
            <person name="Cao W.C."/>
        </authorList>
    </citation>
    <scope>NUCLEOTIDE SEQUENCE [LARGE SCALE GENOMIC DNA]</scope>
    <source>
        <strain evidence="1">Iper-2018</strain>
    </source>
</reference>